<proteinExistence type="predicted"/>
<organism evidence="1 2">
    <name type="scientific">Candidatus Methylacidithermus pantelleriae</name>
    <dbReference type="NCBI Taxonomy" id="2744239"/>
    <lineage>
        <taxon>Bacteria</taxon>
        <taxon>Pseudomonadati</taxon>
        <taxon>Verrucomicrobiota</taxon>
        <taxon>Methylacidiphilae</taxon>
        <taxon>Methylacidiphilales</taxon>
        <taxon>Methylacidiphilaceae</taxon>
        <taxon>Candidatus Methylacidithermus</taxon>
    </lineage>
</organism>
<reference evidence="1" key="1">
    <citation type="submission" date="2021-02" db="EMBL/GenBank/DDBJ databases">
        <authorList>
            <person name="Cremers G."/>
            <person name="Picone N."/>
        </authorList>
    </citation>
    <scope>NUCLEOTIDE SEQUENCE</scope>
    <source>
        <strain evidence="1">PQ17</strain>
    </source>
</reference>
<dbReference type="AlphaFoldDB" id="A0A8J2FT14"/>
<name>A0A8J2FT14_9BACT</name>
<keyword evidence="2" id="KW-1185">Reference proteome</keyword>
<accession>A0A8J2FT14</accession>
<dbReference type="Proteomes" id="UP000663859">
    <property type="component" value="Unassembled WGS sequence"/>
</dbReference>
<sequence length="125" mass="14460">MSPAWRLKKENALPIRVLAFWVHPLRDLSAFFLAGFFFMNSPPFYGGFAEPRKSPKVFVTATDPASGPPAHRGASLSHWLVYGVEVTRKESWSLPYRLRLYLWSIPLRNLLPRCTLYFFDEDRGL</sequence>
<gene>
    <name evidence="1" type="ORF">MPNT_50006</name>
</gene>
<comment type="caution">
    <text evidence="1">The sequence shown here is derived from an EMBL/GenBank/DDBJ whole genome shotgun (WGS) entry which is preliminary data.</text>
</comment>
<dbReference type="EMBL" id="CAJNOB010000045">
    <property type="protein sequence ID" value="CAF0702233.1"/>
    <property type="molecule type" value="Genomic_DNA"/>
</dbReference>
<protein>
    <submittedName>
        <fullName evidence="1">Uncharacterized protein</fullName>
    </submittedName>
</protein>
<evidence type="ECO:0000313" key="1">
    <source>
        <dbReference type="EMBL" id="CAF0702233.1"/>
    </source>
</evidence>
<evidence type="ECO:0000313" key="2">
    <source>
        <dbReference type="Proteomes" id="UP000663859"/>
    </source>
</evidence>